<evidence type="ECO:0000313" key="4">
    <source>
        <dbReference type="EnsemblMetazoa" id="XP_006569489"/>
    </source>
</evidence>
<feature type="region of interest" description="Disordered" evidence="2">
    <location>
        <begin position="662"/>
        <end position="694"/>
    </location>
</feature>
<feature type="compositionally biased region" description="Polar residues" evidence="2">
    <location>
        <begin position="1387"/>
        <end position="1410"/>
    </location>
</feature>
<feature type="region of interest" description="Disordered" evidence="2">
    <location>
        <begin position="868"/>
        <end position="1051"/>
    </location>
</feature>
<sequence>MTVHRRLTLAISICLILSTKFGTTRGERWSRQVSNSEWIPLANPRSVQTQVEQTSAGRLASSGAQLPQLPQLSLPPALQQQYQEQLLQLQKTQENIQKLLLLQQQLRAQQQLLQSQTFNVPSGFSNADEEKQLHHQMRLGDSQVADLASEDLVPPLPLTESLPSVFPPQNFLPQRPNTKQETSLPQELANLPGQDFKNEQLLQRPNIGNVGQIEGNQRQGAKQIKESSQVGLVSQSEVGHQDEDEEVQLVYVPAETLAQRGQPKRGRGRKQYHPLHQHQQPQQQSQGLEAIGHDQNAFARQILQQIQMEREEKAQFLKEERMKEIARLNEEQRALERKARLQQEALQREQELQRQREAEKKKKELERLEELAKQRELERIREAREKQRLEELERRRLAEVRAKEEKRRAEEANRQREAERLAALERQKELQEIQRQRERENEGRVEQAENRDVHQAQALPLIRNQNQQLHRQQLPEPPKQGKSKIRGRQRPQRPNFQDQQSYREVASTTPSPNQPPLSVYMGSPSSKTSNVKVSDVLRILKDAKTIAVLDTVGPDTPQVFVGPTSLDPPPGYAKFDLPYLSSIDHNRVERRVDKLPFFVAPLSFDPPTGYSKIPFPAPHIGSVVVNTLDNNTLDPTKGDPNPSPTPLIEPNSYLDGLDPVSESTTPSYEPQTTITYPEQPSNTPKYEQTYSTPSAGYSSGSRFRFRQFYADGKPASVIGTSSYYDEQKAATRKDKYRIDEGSRTTEIPAQSGNVAASVSRAEEVSYSTTPAFKEETMVGQMQDPSDQLALINEQLAQQREKYNNGGQYSEHRVSGASFNGEIASGDVNDVRDSVGPTQYSLPAELPAISPHLPGLVNSLLDKNEARLHTTSTTTSTTTTTTTTTQRVPTTTYRPRSRQRSRLVSTRPRTTTTETAPSSRANVDRNRRPYNRSRSRFTTTTEEYHESAYEPTRSKIPETTVRYNGEHRRPTSRTHKYRNRDKISQQSEVQNKQTQQSYDTISHSDSNPPTSNGFLQQTGPADSSNLRHFDSSSNLNDYTPENYPSTTVSTTENYPSFHDVTVNHGSALISEDYSRSQSYPQTIQEDYRSTVEQVGIEKSPVNGFNYQAQSGEPLDQRLLDRTKDYQLDGKVENGDYEVSTTVDPTRLRTPEEQRYSSVYDANVPQTQPEYSLTGQDNLHRAENEKIQTGVIDSNPNEQPIFIPLPENKQEDYELSLSSTELPLLDITTDAPTTSTTPVIIRQRVRGRIGTRLHHEPSVQTRNKGSQDEYVRFNVVNDSSRTISNRQRSRPRSRAPSHGSQVQTDGNEYIKIHALQQQRLVATTTPAPSTTTTTVSSTEEDIDYGFIRPPNFRPVHPVDNRFQQPITYRPHFSEVPQQSLLLNEDETALESSPPQSQLLKTRQKYQPTPNRRPSTKATTVAPSTTTTEAATTTEKIPVATVLPDDTIYTVKSKSRPDEAKEIRVRGRIRRPGRKRVTTTSTTESVLEAHNELPLDENYPPIRPQTVTTEHQQTVYNDNYNNNGGFSDGGRNPTGQQFYETSSENYPPEFILNFGGSYPSQPVQRDGEYGDQSGNVDAATGKYGEASRPSTSASGIVDNRRTTADIYGAESQWSTKLTRTSFQPSFSFNQVREASKDGRQAWPSSINEGVHLPEIITAPPEVSSVTLIVSSDDNRMKEEKKEEEEEDESTLMGTTLFGMKTQDHTERINANASVIEGKRNGSEIEAMNSTKQSMDLEKIGWKRDNSTGVKKISRRRKVRVRVRPAAEDFVTAESQHFNSALNGLFRDQYKYDPTRQSKPFAPPEKSVLRNPFATSDILKNGEAATEVAWTVHPTTTTTTTTTTPASIEEGTTEITTIPSVQASRSEETTITETPLDDLFVKLAKKPQDGGKMKEKSERKKEVEAEKEQEAWESSKKWRNEVQDSVDFEYKSKNNSDDTFNELQRVEKLVEARRKNDIIDSVNEEEGNRELSRNEDFDHPKNHRAKWSEVRYAFEQSKPSNWNSGKMKSGTTSIPGLVTRNEGDGSVNALSDYVQAIFDTMKSAEEETNTATEGPSSEEIATTVLPPSNTLQSSEERSTTKDDGETTTARFEEVDGEATESTENATMLGRVETTTSPASKPSGPPSSSNSTESILGKVLRTSTTTKVSHMTEICYRGRCVMTRPSRDDRFR</sequence>
<feature type="compositionally biased region" description="Low complexity" evidence="2">
    <location>
        <begin position="277"/>
        <end position="286"/>
    </location>
</feature>
<evidence type="ECO:0000256" key="2">
    <source>
        <dbReference type="SAM" id="MobiDB-lite"/>
    </source>
</evidence>
<dbReference type="GeneID" id="724569"/>
<feature type="compositionally biased region" description="Low complexity" evidence="2">
    <location>
        <begin position="2109"/>
        <end position="2129"/>
    </location>
</feature>
<accession>A0A8B6ZAS8</accession>
<feature type="compositionally biased region" description="Low complexity" evidence="2">
    <location>
        <begin position="901"/>
        <end position="919"/>
    </location>
</feature>
<dbReference type="EnsemblMetazoa" id="XM_006569426">
    <property type="protein sequence ID" value="XP_006569489"/>
    <property type="gene ID" value="LOC724569"/>
</dbReference>
<feature type="compositionally biased region" description="Polar residues" evidence="2">
    <location>
        <begin position="983"/>
        <end position="1023"/>
    </location>
</feature>
<gene>
    <name evidence="6" type="primary">LOC724569</name>
</gene>
<feature type="compositionally biased region" description="Low complexity" evidence="2">
    <location>
        <begin position="869"/>
        <end position="891"/>
    </location>
</feature>
<reference evidence="4" key="1">
    <citation type="submission" date="2021-01" db="UniProtKB">
        <authorList>
            <consortium name="EnsemblMetazoa"/>
        </authorList>
    </citation>
    <scope>IDENTIFICATION</scope>
    <source>
        <strain evidence="4">DH4</strain>
    </source>
</reference>
<feature type="signal peptide" evidence="3">
    <location>
        <begin position="1"/>
        <end position="26"/>
    </location>
</feature>
<evidence type="ECO:0000256" key="3">
    <source>
        <dbReference type="SAM" id="SignalP"/>
    </source>
</evidence>
<keyword evidence="3" id="KW-0732">Signal</keyword>
<feature type="compositionally biased region" description="Basic residues" evidence="2">
    <location>
        <begin position="262"/>
        <end position="276"/>
    </location>
</feature>
<protein>
    <submittedName>
        <fullName evidence="6">Uncharacterized protein LOC724569</fullName>
    </submittedName>
</protein>
<feature type="region of interest" description="Disordered" evidence="2">
    <location>
        <begin position="2040"/>
        <end position="2133"/>
    </location>
</feature>
<feature type="compositionally biased region" description="Polar residues" evidence="2">
    <location>
        <begin position="1993"/>
        <end position="2010"/>
    </location>
</feature>
<feature type="compositionally biased region" description="Basic and acidic residues" evidence="2">
    <location>
        <begin position="1962"/>
        <end position="1976"/>
    </location>
</feature>
<feature type="region of interest" description="Disordered" evidence="2">
    <location>
        <begin position="469"/>
        <end position="529"/>
    </location>
</feature>
<dbReference type="KEGG" id="ame:724569"/>
<accession>A0A7M7GX59</accession>
<evidence type="ECO:0000256" key="1">
    <source>
        <dbReference type="SAM" id="Coils"/>
    </source>
</evidence>
<evidence type="ECO:0000313" key="6">
    <source>
        <dbReference type="RefSeq" id="XP_006569489.2"/>
    </source>
</evidence>
<organism evidence="4">
    <name type="scientific">Apis mellifera</name>
    <name type="common">Honeybee</name>
    <dbReference type="NCBI Taxonomy" id="7460"/>
    <lineage>
        <taxon>Eukaryota</taxon>
        <taxon>Metazoa</taxon>
        <taxon>Ecdysozoa</taxon>
        <taxon>Arthropoda</taxon>
        <taxon>Hexapoda</taxon>
        <taxon>Insecta</taxon>
        <taxon>Pterygota</taxon>
        <taxon>Neoptera</taxon>
        <taxon>Endopterygota</taxon>
        <taxon>Hymenoptera</taxon>
        <taxon>Apocrita</taxon>
        <taxon>Aculeata</taxon>
        <taxon>Apoidea</taxon>
        <taxon>Anthophila</taxon>
        <taxon>Apidae</taxon>
        <taxon>Apis</taxon>
    </lineage>
</organism>
<feature type="region of interest" description="Disordered" evidence="2">
    <location>
        <begin position="1956"/>
        <end position="1978"/>
    </location>
</feature>
<feature type="region of interest" description="Disordered" evidence="2">
    <location>
        <begin position="432"/>
        <end position="453"/>
    </location>
</feature>
<keyword evidence="5" id="KW-1185">Reference proteome</keyword>
<feature type="coiled-coil region" evidence="1">
    <location>
        <begin position="79"/>
        <end position="109"/>
    </location>
</feature>
<keyword evidence="1" id="KW-0175">Coiled coil</keyword>
<dbReference type="RefSeq" id="XP_006569489.2">
    <property type="nucleotide sequence ID" value="XM_006569426.3"/>
</dbReference>
<dbReference type="OrthoDB" id="6382824at2759"/>
<feature type="region of interest" description="Disordered" evidence="2">
    <location>
        <begin position="1277"/>
        <end position="1303"/>
    </location>
</feature>
<reference evidence="6" key="2">
    <citation type="submission" date="2025-04" db="UniProtKB">
        <authorList>
            <consortium name="RefSeq"/>
        </authorList>
    </citation>
    <scope>IDENTIFICATION</scope>
    <source>
        <strain evidence="6">DH4</strain>
        <tissue evidence="6">Whole body</tissue>
    </source>
</reference>
<feature type="region of interest" description="Disordered" evidence="2">
    <location>
        <begin position="1384"/>
        <end position="1428"/>
    </location>
</feature>
<feature type="region of interest" description="Disordered" evidence="2">
    <location>
        <begin position="1557"/>
        <end position="1592"/>
    </location>
</feature>
<feature type="region of interest" description="Disordered" evidence="2">
    <location>
        <begin position="1993"/>
        <end position="2021"/>
    </location>
</feature>
<feature type="region of interest" description="Disordered" evidence="2">
    <location>
        <begin position="257"/>
        <end position="288"/>
    </location>
</feature>
<proteinExistence type="predicted"/>
<evidence type="ECO:0000313" key="5">
    <source>
        <dbReference type="Proteomes" id="UP000005203"/>
    </source>
</evidence>
<feature type="compositionally biased region" description="Basic residues" evidence="2">
    <location>
        <begin position="481"/>
        <end position="491"/>
    </location>
</feature>
<feature type="compositionally biased region" description="Low complexity" evidence="2">
    <location>
        <begin position="1413"/>
        <end position="1428"/>
    </location>
</feature>
<feature type="compositionally biased region" description="Basic and acidic residues" evidence="2">
    <location>
        <begin position="941"/>
        <end position="955"/>
    </location>
</feature>
<feature type="compositionally biased region" description="Polar residues" evidence="2">
    <location>
        <begin position="1030"/>
        <end position="1051"/>
    </location>
</feature>
<name>A0A7M7GX59_APIME</name>
<feature type="compositionally biased region" description="Basic and acidic residues" evidence="2">
    <location>
        <begin position="2070"/>
        <end position="2080"/>
    </location>
</feature>
<feature type="compositionally biased region" description="Polar residues" evidence="2">
    <location>
        <begin position="492"/>
        <end position="511"/>
    </location>
</feature>
<feature type="chain" id="PRO_5044659674" evidence="3">
    <location>
        <begin position="27"/>
        <end position="2167"/>
    </location>
</feature>
<dbReference type="Proteomes" id="UP000005203">
    <property type="component" value="Linkage group LG7"/>
</dbReference>
<feature type="region of interest" description="Disordered" evidence="2">
    <location>
        <begin position="1883"/>
        <end position="1913"/>
    </location>
</feature>
<feature type="compositionally biased region" description="Basic residues" evidence="2">
    <location>
        <begin position="969"/>
        <end position="978"/>
    </location>
</feature>